<dbReference type="PANTHER" id="PTHR24403:SF67">
    <property type="entry name" value="FI01116P-RELATED"/>
    <property type="match status" value="1"/>
</dbReference>
<evidence type="ECO:0000256" key="4">
    <source>
        <dbReference type="ARBA" id="ARBA00022833"/>
    </source>
</evidence>
<dbReference type="OrthoDB" id="654211at2759"/>
<keyword evidence="6" id="KW-0175">Coiled coil</keyword>
<feature type="coiled-coil region" evidence="6">
    <location>
        <begin position="172"/>
        <end position="226"/>
    </location>
</feature>
<keyword evidence="9" id="KW-1185">Reference proteome</keyword>
<dbReference type="InterPro" id="IPR036236">
    <property type="entry name" value="Znf_C2H2_sf"/>
</dbReference>
<evidence type="ECO:0000256" key="2">
    <source>
        <dbReference type="ARBA" id="ARBA00022737"/>
    </source>
</evidence>
<dbReference type="PROSITE" id="PS50157">
    <property type="entry name" value="ZINC_FINGER_C2H2_2"/>
    <property type="match status" value="2"/>
</dbReference>
<name>A0A9C6XCR9_FRAOC</name>
<evidence type="ECO:0000256" key="1">
    <source>
        <dbReference type="ARBA" id="ARBA00022723"/>
    </source>
</evidence>
<keyword evidence="3 5" id="KW-0863">Zinc-finger</keyword>
<dbReference type="PROSITE" id="PS00028">
    <property type="entry name" value="ZINC_FINGER_C2H2_1"/>
    <property type="match status" value="1"/>
</dbReference>
<dbReference type="GeneID" id="127752135"/>
<feature type="compositionally biased region" description="Low complexity" evidence="7">
    <location>
        <begin position="105"/>
        <end position="124"/>
    </location>
</feature>
<dbReference type="SMART" id="SM00355">
    <property type="entry name" value="ZnF_C2H2"/>
    <property type="match status" value="5"/>
</dbReference>
<reference evidence="10" key="1">
    <citation type="submission" date="2025-08" db="UniProtKB">
        <authorList>
            <consortium name="RefSeq"/>
        </authorList>
    </citation>
    <scope>IDENTIFICATION</scope>
    <source>
        <tissue evidence="10">Whole organism</tissue>
    </source>
</reference>
<protein>
    <submittedName>
        <fullName evidence="10">Zinc finger protein 853-like</fullName>
    </submittedName>
</protein>
<evidence type="ECO:0000256" key="6">
    <source>
        <dbReference type="SAM" id="Coils"/>
    </source>
</evidence>
<keyword evidence="4" id="KW-0862">Zinc</keyword>
<accession>A0A9C6XCR9</accession>
<dbReference type="KEGG" id="foc:127752135"/>
<dbReference type="Pfam" id="PF00096">
    <property type="entry name" value="zf-C2H2"/>
    <property type="match status" value="1"/>
</dbReference>
<dbReference type="Proteomes" id="UP000504606">
    <property type="component" value="Unplaced"/>
</dbReference>
<evidence type="ECO:0000256" key="3">
    <source>
        <dbReference type="ARBA" id="ARBA00022771"/>
    </source>
</evidence>
<dbReference type="InterPro" id="IPR050688">
    <property type="entry name" value="Zinc_finger/UBP_domain"/>
</dbReference>
<evidence type="ECO:0000313" key="9">
    <source>
        <dbReference type="Proteomes" id="UP000504606"/>
    </source>
</evidence>
<evidence type="ECO:0000313" key="10">
    <source>
        <dbReference type="RefSeq" id="XP_052132744.1"/>
    </source>
</evidence>
<organism evidence="9 10">
    <name type="scientific">Frankliniella occidentalis</name>
    <name type="common">Western flower thrips</name>
    <name type="synonym">Euthrips occidentalis</name>
    <dbReference type="NCBI Taxonomy" id="133901"/>
    <lineage>
        <taxon>Eukaryota</taxon>
        <taxon>Metazoa</taxon>
        <taxon>Ecdysozoa</taxon>
        <taxon>Arthropoda</taxon>
        <taxon>Hexapoda</taxon>
        <taxon>Insecta</taxon>
        <taxon>Pterygota</taxon>
        <taxon>Neoptera</taxon>
        <taxon>Paraneoptera</taxon>
        <taxon>Thysanoptera</taxon>
        <taxon>Terebrantia</taxon>
        <taxon>Thripoidea</taxon>
        <taxon>Thripidae</taxon>
        <taxon>Frankliniella</taxon>
    </lineage>
</organism>
<dbReference type="GO" id="GO:0045944">
    <property type="term" value="P:positive regulation of transcription by RNA polymerase II"/>
    <property type="evidence" value="ECO:0007669"/>
    <property type="project" value="TreeGrafter"/>
</dbReference>
<dbReference type="GO" id="GO:0008270">
    <property type="term" value="F:zinc ion binding"/>
    <property type="evidence" value="ECO:0007669"/>
    <property type="project" value="UniProtKB-KW"/>
</dbReference>
<feature type="domain" description="C2H2-type" evidence="8">
    <location>
        <begin position="37"/>
        <end position="64"/>
    </location>
</feature>
<feature type="region of interest" description="Disordered" evidence="7">
    <location>
        <begin position="102"/>
        <end position="124"/>
    </location>
</feature>
<sequence length="427" mass="46652">MSVLPLFVCRPRLRPARPAPSHPRLSPWVAGAAAKRYNCTSCPYQTDRRDLYTRHEAIHLAEKPFHCYACQKQFNRADHVKKHFLRMHRDQPYDLNRIRRHASRGGHAAHAASKPPSPAVTTSATATVTTATPTGNGSATMAFYTKFGSAAAGTQTLADSLADEDVNGAATTSQQDEQELQQELQLQQLEQEQLELEQQQLQQHELQLQQQELQQLQQQQIILQTQPLHPQQALNVPNMANYATSASRLLATSNGHVLKTAPMMQQSVVQLQMPSVITDSSSKVVAGGGGGGVGGGVGGLGGGVRESGGGGGGSVVVPEVVVQVGAGGVVQADDAHDAHEVPRTKGGREKRYPCPYCTWSGVDNWCLKRHLNTHLKPFVCALCDYKAARTERLQTHVLKVHNKRSCIRCTFMADDQNQLNVHLQEHQ</sequence>
<dbReference type="Gene3D" id="3.30.160.60">
    <property type="entry name" value="Classic Zinc Finger"/>
    <property type="match status" value="2"/>
</dbReference>
<dbReference type="GO" id="GO:0005634">
    <property type="term" value="C:nucleus"/>
    <property type="evidence" value="ECO:0007669"/>
    <property type="project" value="TreeGrafter"/>
</dbReference>
<dbReference type="PANTHER" id="PTHR24403">
    <property type="entry name" value="ZINC FINGER PROTEIN"/>
    <property type="match status" value="1"/>
</dbReference>
<evidence type="ECO:0000256" key="7">
    <source>
        <dbReference type="SAM" id="MobiDB-lite"/>
    </source>
</evidence>
<dbReference type="AlphaFoldDB" id="A0A9C6XCR9"/>
<evidence type="ECO:0000259" key="8">
    <source>
        <dbReference type="PROSITE" id="PS50157"/>
    </source>
</evidence>
<evidence type="ECO:0000256" key="5">
    <source>
        <dbReference type="PROSITE-ProRule" id="PRU00042"/>
    </source>
</evidence>
<dbReference type="SUPFAM" id="SSF57667">
    <property type="entry name" value="beta-beta-alpha zinc fingers"/>
    <property type="match status" value="2"/>
</dbReference>
<keyword evidence="2" id="KW-0677">Repeat</keyword>
<gene>
    <name evidence="10" type="primary">LOC127752135</name>
</gene>
<proteinExistence type="predicted"/>
<dbReference type="RefSeq" id="XP_052132744.1">
    <property type="nucleotide sequence ID" value="XM_052276784.1"/>
</dbReference>
<dbReference type="InterPro" id="IPR013087">
    <property type="entry name" value="Znf_C2H2_type"/>
</dbReference>
<keyword evidence="1" id="KW-0479">Metal-binding</keyword>
<feature type="domain" description="C2H2-type" evidence="8">
    <location>
        <begin position="65"/>
        <end position="93"/>
    </location>
</feature>